<dbReference type="InterPro" id="IPR017884">
    <property type="entry name" value="SANT_dom"/>
</dbReference>
<proteinExistence type="predicted"/>
<dbReference type="InterPro" id="IPR036388">
    <property type="entry name" value="WH-like_DNA-bd_sf"/>
</dbReference>
<dbReference type="PROSITE" id="PS51293">
    <property type="entry name" value="SANT"/>
    <property type="match status" value="1"/>
</dbReference>
<protein>
    <recommendedName>
        <fullName evidence="4">SANT domain-containing protein</fullName>
    </recommendedName>
</protein>
<dbReference type="AlphaFoldDB" id="A0AAD3GZA3"/>
<dbReference type="GO" id="GO:0005634">
    <property type="term" value="C:nucleus"/>
    <property type="evidence" value="ECO:0007669"/>
    <property type="project" value="UniProtKB-SubCell"/>
</dbReference>
<evidence type="ECO:0000259" key="4">
    <source>
        <dbReference type="PROSITE" id="PS51293"/>
    </source>
</evidence>
<dbReference type="GO" id="GO:0003700">
    <property type="term" value="F:DNA-binding transcription factor activity"/>
    <property type="evidence" value="ECO:0007669"/>
    <property type="project" value="InterPro"/>
</dbReference>
<dbReference type="CDD" id="cd00167">
    <property type="entry name" value="SANT"/>
    <property type="match status" value="1"/>
</dbReference>
<sequence>MNAWEQRKSETCTSRSGCATSFGKSSSSTEKKLSKGNIANAIRKASATATIIESKGLWSYREHCIFLDGLYTYGCNWKQIAALVNSRNAGEVMHHFHSFQIKEPFLFTLRRMLDDKSLDHIISWLPDGRTFRIYNEFTCMRVALLLYFRGFFCDFHHFQEELYRYGFYQDTYNGIWIQRQFSRNSAFEKINSSERSALSVRVSNEFHDESKFL</sequence>
<name>A0AAD3GZA3_9STRA</name>
<dbReference type="Proteomes" id="UP001054902">
    <property type="component" value="Unassembled WGS sequence"/>
</dbReference>
<organism evidence="5 6">
    <name type="scientific">Chaetoceros tenuissimus</name>
    <dbReference type="NCBI Taxonomy" id="426638"/>
    <lineage>
        <taxon>Eukaryota</taxon>
        <taxon>Sar</taxon>
        <taxon>Stramenopiles</taxon>
        <taxon>Ochrophyta</taxon>
        <taxon>Bacillariophyta</taxon>
        <taxon>Coscinodiscophyceae</taxon>
        <taxon>Chaetocerotophycidae</taxon>
        <taxon>Chaetocerotales</taxon>
        <taxon>Chaetocerotaceae</taxon>
        <taxon>Chaetoceros</taxon>
    </lineage>
</organism>
<comment type="caution">
    <text evidence="5">The sequence shown here is derived from an EMBL/GenBank/DDBJ whole genome shotgun (WGS) entry which is preliminary data.</text>
</comment>
<evidence type="ECO:0000313" key="6">
    <source>
        <dbReference type="Proteomes" id="UP001054902"/>
    </source>
</evidence>
<dbReference type="InterPro" id="IPR009057">
    <property type="entry name" value="Homeodomain-like_sf"/>
</dbReference>
<evidence type="ECO:0000313" key="5">
    <source>
        <dbReference type="EMBL" id="GFH44506.1"/>
    </source>
</evidence>
<comment type="subcellular location">
    <subcellularLocation>
        <location evidence="1">Nucleus</location>
    </subcellularLocation>
</comment>
<keyword evidence="6" id="KW-1185">Reference proteome</keyword>
<keyword evidence="2" id="KW-0238">DNA-binding</keyword>
<evidence type="ECO:0000256" key="1">
    <source>
        <dbReference type="ARBA" id="ARBA00004123"/>
    </source>
</evidence>
<dbReference type="SUPFAM" id="SSF46689">
    <property type="entry name" value="Homeodomain-like"/>
    <property type="match status" value="1"/>
</dbReference>
<dbReference type="Gene3D" id="1.10.10.10">
    <property type="entry name" value="Winged helix-like DNA-binding domain superfamily/Winged helix DNA-binding domain"/>
    <property type="match status" value="1"/>
</dbReference>
<dbReference type="Pfam" id="PF00249">
    <property type="entry name" value="Myb_DNA-binding"/>
    <property type="match status" value="1"/>
</dbReference>
<gene>
    <name evidence="5" type="ORF">CTEN210_00980</name>
</gene>
<reference evidence="5 6" key="1">
    <citation type="journal article" date="2021" name="Sci. Rep.">
        <title>The genome of the diatom Chaetoceros tenuissimus carries an ancient integrated fragment of an extant virus.</title>
        <authorList>
            <person name="Hongo Y."/>
            <person name="Kimura K."/>
            <person name="Takaki Y."/>
            <person name="Yoshida Y."/>
            <person name="Baba S."/>
            <person name="Kobayashi G."/>
            <person name="Nagasaki K."/>
            <person name="Hano T."/>
            <person name="Tomaru Y."/>
        </authorList>
    </citation>
    <scope>NUCLEOTIDE SEQUENCE [LARGE SCALE GENOMIC DNA]</scope>
    <source>
        <strain evidence="5 6">NIES-3715</strain>
    </source>
</reference>
<evidence type="ECO:0000256" key="3">
    <source>
        <dbReference type="ARBA" id="ARBA00023242"/>
    </source>
</evidence>
<dbReference type="Pfam" id="PF00447">
    <property type="entry name" value="HSF_DNA-bind"/>
    <property type="match status" value="1"/>
</dbReference>
<dbReference type="SMART" id="SM00717">
    <property type="entry name" value="SANT"/>
    <property type="match status" value="1"/>
</dbReference>
<accession>A0AAD3GZA3</accession>
<feature type="domain" description="SANT" evidence="4">
    <location>
        <begin position="53"/>
        <end position="104"/>
    </location>
</feature>
<dbReference type="SUPFAM" id="SSF46785">
    <property type="entry name" value="Winged helix' DNA-binding domain"/>
    <property type="match status" value="1"/>
</dbReference>
<keyword evidence="3" id="KW-0539">Nucleus</keyword>
<dbReference type="InterPro" id="IPR000232">
    <property type="entry name" value="HSF_DNA-bd"/>
</dbReference>
<dbReference type="InterPro" id="IPR001005">
    <property type="entry name" value="SANT/Myb"/>
</dbReference>
<evidence type="ECO:0000256" key="2">
    <source>
        <dbReference type="ARBA" id="ARBA00023125"/>
    </source>
</evidence>
<dbReference type="Gene3D" id="1.10.10.60">
    <property type="entry name" value="Homeodomain-like"/>
    <property type="match status" value="1"/>
</dbReference>
<dbReference type="InterPro" id="IPR036390">
    <property type="entry name" value="WH_DNA-bd_sf"/>
</dbReference>
<dbReference type="EMBL" id="BLLK01000020">
    <property type="protein sequence ID" value="GFH44506.1"/>
    <property type="molecule type" value="Genomic_DNA"/>
</dbReference>
<dbReference type="GO" id="GO:0043565">
    <property type="term" value="F:sequence-specific DNA binding"/>
    <property type="evidence" value="ECO:0007669"/>
    <property type="project" value="InterPro"/>
</dbReference>